<keyword evidence="1" id="KW-0677">Repeat</keyword>
<dbReference type="Proteomes" id="UP000664859">
    <property type="component" value="Unassembled WGS sequence"/>
</dbReference>
<evidence type="ECO:0000313" key="5">
    <source>
        <dbReference type="Proteomes" id="UP000664859"/>
    </source>
</evidence>
<evidence type="ECO:0000256" key="2">
    <source>
        <dbReference type="ARBA" id="ARBA00023043"/>
    </source>
</evidence>
<dbReference type="PANTHER" id="PTHR24201">
    <property type="entry name" value="ANK_REP_REGION DOMAIN-CONTAINING PROTEIN"/>
    <property type="match status" value="1"/>
</dbReference>
<dbReference type="Gene3D" id="1.25.40.20">
    <property type="entry name" value="Ankyrin repeat-containing domain"/>
    <property type="match status" value="2"/>
</dbReference>
<comment type="caution">
    <text evidence="4">The sequence shown here is derived from an EMBL/GenBank/DDBJ whole genome shotgun (WGS) entry which is preliminary data.</text>
</comment>
<dbReference type="Pfam" id="PF00023">
    <property type="entry name" value="Ank"/>
    <property type="match status" value="1"/>
</dbReference>
<name>A0A835ZFU1_9STRA</name>
<evidence type="ECO:0000313" key="4">
    <source>
        <dbReference type="EMBL" id="KAG5188178.1"/>
    </source>
</evidence>
<feature type="repeat" description="ANK" evidence="3">
    <location>
        <begin position="32"/>
        <end position="64"/>
    </location>
</feature>
<dbReference type="SMART" id="SM00248">
    <property type="entry name" value="ANK"/>
    <property type="match status" value="3"/>
</dbReference>
<dbReference type="EMBL" id="JAFCMP010000075">
    <property type="protein sequence ID" value="KAG5188178.1"/>
    <property type="molecule type" value="Genomic_DNA"/>
</dbReference>
<dbReference type="SUPFAM" id="SSF48403">
    <property type="entry name" value="Ankyrin repeat"/>
    <property type="match status" value="1"/>
</dbReference>
<dbReference type="PROSITE" id="PS50297">
    <property type="entry name" value="ANK_REP_REGION"/>
    <property type="match status" value="3"/>
</dbReference>
<dbReference type="PANTHER" id="PTHR24201:SF16">
    <property type="entry name" value="ANKYRIN-1-LIKE-RELATED"/>
    <property type="match status" value="1"/>
</dbReference>
<dbReference type="AlphaFoldDB" id="A0A835ZFU1"/>
<dbReference type="InterPro" id="IPR050776">
    <property type="entry name" value="Ank_Repeat/CDKN_Inhibitor"/>
</dbReference>
<dbReference type="GO" id="GO:0005634">
    <property type="term" value="C:nucleus"/>
    <property type="evidence" value="ECO:0007669"/>
    <property type="project" value="TreeGrafter"/>
</dbReference>
<feature type="repeat" description="ANK" evidence="3">
    <location>
        <begin position="65"/>
        <end position="97"/>
    </location>
</feature>
<proteinExistence type="predicted"/>
<feature type="non-terminal residue" evidence="4">
    <location>
        <position position="153"/>
    </location>
</feature>
<keyword evidence="2 3" id="KW-0040">ANK repeat</keyword>
<dbReference type="InterPro" id="IPR002110">
    <property type="entry name" value="Ankyrin_rpt"/>
</dbReference>
<reference evidence="4" key="1">
    <citation type="submission" date="2021-02" db="EMBL/GenBank/DDBJ databases">
        <title>First Annotated Genome of the Yellow-green Alga Tribonema minus.</title>
        <authorList>
            <person name="Mahan K.M."/>
        </authorList>
    </citation>
    <scope>NUCLEOTIDE SEQUENCE</scope>
    <source>
        <strain evidence="4">UTEX B ZZ1240</strain>
    </source>
</reference>
<gene>
    <name evidence="4" type="ORF">JKP88DRAFT_178195</name>
</gene>
<feature type="repeat" description="ANK" evidence="3">
    <location>
        <begin position="1"/>
        <end position="31"/>
    </location>
</feature>
<keyword evidence="5" id="KW-1185">Reference proteome</keyword>
<protein>
    <submittedName>
        <fullName evidence="4">Ankyrin repeat protein</fullName>
    </submittedName>
</protein>
<dbReference type="PROSITE" id="PS50088">
    <property type="entry name" value="ANK_REPEAT"/>
    <property type="match status" value="3"/>
</dbReference>
<evidence type="ECO:0000256" key="1">
    <source>
        <dbReference type="ARBA" id="ARBA00022737"/>
    </source>
</evidence>
<accession>A0A835ZFU1</accession>
<dbReference type="Pfam" id="PF12796">
    <property type="entry name" value="Ank_2"/>
    <property type="match status" value="1"/>
</dbReference>
<sequence>IAALHWACKGGHTEVVAALLSANAYVNELDKSGCTPLSYCAAWNSKDVAQLLLSCGASVNKADTHGKTPLMWASHEGHLAMARLLLAHGADTEAQDAQGRTAADIAYAQGHHKVEQLLLKGQRYFGSSPQEKQVGEPRCAVALLRAVPPRSSR</sequence>
<dbReference type="InterPro" id="IPR036770">
    <property type="entry name" value="Ankyrin_rpt-contain_sf"/>
</dbReference>
<organism evidence="4 5">
    <name type="scientific">Tribonema minus</name>
    <dbReference type="NCBI Taxonomy" id="303371"/>
    <lineage>
        <taxon>Eukaryota</taxon>
        <taxon>Sar</taxon>
        <taxon>Stramenopiles</taxon>
        <taxon>Ochrophyta</taxon>
        <taxon>PX clade</taxon>
        <taxon>Xanthophyceae</taxon>
        <taxon>Tribonematales</taxon>
        <taxon>Tribonemataceae</taxon>
        <taxon>Tribonema</taxon>
    </lineage>
</organism>
<evidence type="ECO:0000256" key="3">
    <source>
        <dbReference type="PROSITE-ProRule" id="PRU00023"/>
    </source>
</evidence>
<dbReference type="OrthoDB" id="79262at2759"/>